<evidence type="ECO:0000256" key="2">
    <source>
        <dbReference type="ARBA" id="ARBA00008465"/>
    </source>
</evidence>
<reference evidence="8 9" key="1">
    <citation type="submission" date="2021-05" db="EMBL/GenBank/DDBJ databases">
        <title>Novel Bacillus species.</title>
        <authorList>
            <person name="Liu G."/>
        </authorList>
    </citation>
    <scope>NUCLEOTIDE SEQUENCE [LARGE SCALE GENOMIC DNA]</scope>
    <source>
        <strain evidence="8 9">FJAT-49682</strain>
    </source>
</reference>
<dbReference type="PANTHER" id="PTHR48101">
    <property type="entry name" value="METHYLMALONYL-COA MUTASE, MITOCHONDRIAL-RELATED"/>
    <property type="match status" value="1"/>
</dbReference>
<dbReference type="InterPro" id="IPR016176">
    <property type="entry name" value="Cbl-dep_enz_cat"/>
</dbReference>
<comment type="similarity">
    <text evidence="2">Belongs to the methylmalonyl-CoA mutase family.</text>
</comment>
<evidence type="ECO:0000256" key="4">
    <source>
        <dbReference type="ARBA" id="ARBA00022628"/>
    </source>
</evidence>
<evidence type="ECO:0000256" key="1">
    <source>
        <dbReference type="ARBA" id="ARBA00001922"/>
    </source>
</evidence>
<dbReference type="SUPFAM" id="SSF51703">
    <property type="entry name" value="Cobalamin (vitamin B12)-dependent enzymes"/>
    <property type="match status" value="1"/>
</dbReference>
<keyword evidence="5" id="KW-0413">Isomerase</keyword>
<gene>
    <name evidence="8" type="ORF">KHA91_06250</name>
</gene>
<organism evidence="8 9">
    <name type="scientific">Lederbergia citrea</name>
    <dbReference type="NCBI Taxonomy" id="2833581"/>
    <lineage>
        <taxon>Bacteria</taxon>
        <taxon>Bacillati</taxon>
        <taxon>Bacillota</taxon>
        <taxon>Bacilli</taxon>
        <taxon>Bacillales</taxon>
        <taxon>Bacillaceae</taxon>
        <taxon>Lederbergia</taxon>
    </lineage>
</organism>
<dbReference type="PANTHER" id="PTHR48101:SF1">
    <property type="entry name" value="METHYLMALONYL-COA MUTASE, LARGE SUBUNIT"/>
    <property type="match status" value="1"/>
</dbReference>
<dbReference type="RefSeq" id="WP_213097313.1">
    <property type="nucleotide sequence ID" value="NZ_JAGYPH010000001.1"/>
</dbReference>
<dbReference type="GO" id="GO:0031419">
    <property type="term" value="F:cobalamin binding"/>
    <property type="evidence" value="ECO:0007669"/>
    <property type="project" value="InterPro"/>
</dbReference>
<name>A0A942Z4G0_9BACI</name>
<evidence type="ECO:0000256" key="5">
    <source>
        <dbReference type="ARBA" id="ARBA00023235"/>
    </source>
</evidence>
<evidence type="ECO:0000313" key="9">
    <source>
        <dbReference type="Proteomes" id="UP000676456"/>
    </source>
</evidence>
<keyword evidence="6" id="KW-0170">Cobalt</keyword>
<keyword evidence="9" id="KW-1185">Reference proteome</keyword>
<dbReference type="GO" id="GO:0019678">
    <property type="term" value="P:propionate metabolic process, methylmalonyl pathway"/>
    <property type="evidence" value="ECO:0007669"/>
    <property type="project" value="TreeGrafter"/>
</dbReference>
<dbReference type="EC" id="5.4.99.2" evidence="3"/>
<evidence type="ECO:0000259" key="7">
    <source>
        <dbReference type="Pfam" id="PF01642"/>
    </source>
</evidence>
<evidence type="ECO:0000256" key="6">
    <source>
        <dbReference type="ARBA" id="ARBA00023285"/>
    </source>
</evidence>
<dbReference type="GO" id="GO:0005737">
    <property type="term" value="C:cytoplasm"/>
    <property type="evidence" value="ECO:0007669"/>
    <property type="project" value="TreeGrafter"/>
</dbReference>
<evidence type="ECO:0000313" key="8">
    <source>
        <dbReference type="EMBL" id="MBS4222360.1"/>
    </source>
</evidence>
<sequence length="479" mass="54573">MSIEQAKKAKFLSTGYELWEQTAEKSLKGKPIELLNSETYENITISPIYTKKDIQNIKIDQFPGSYVRTFKNVDLNNWKIAQNLRCSDWSDLKKLLGKGLENGLETISLDLDELEDINKFNFEELHDIVNNIPYMIITKSNFQQIAEKLLQSDLDVTGVIATDPLTSGLSQGYLNGSKHWQEWQENIIKLDQKLPNLKTILIDTSPYHNSGSNVVQELAVALAEAVFYIEQMRGRGWETEKTIQKIVFHFSIGSDFFLEIAKLRAFRKLWKTIVHAYRIKPSDNHVTVSAETSSFTKSILDPHVNILRSGNEAFAAILGGVDFLHVTPFDEHAAISNEFSMRIARNTQLLLREESYLNRVIDPAGGSFYIESLTETLVEKAWKFFQEIDLHGGIYSTLESGWLQQKIKETLNRKVEDVNTGKRSLIGVNVYAQPNELLSFEQRSKEATKTDDSRKIKIEPLSRTRLAEAYELKGGVANE</sequence>
<dbReference type="Proteomes" id="UP000676456">
    <property type="component" value="Unassembled WGS sequence"/>
</dbReference>
<dbReference type="InterPro" id="IPR058549">
    <property type="entry name" value="MeMalonylCoA_mutase_a/b_site"/>
</dbReference>
<protein>
    <recommendedName>
        <fullName evidence="3">methylmalonyl-CoA mutase</fullName>
        <ecNumber evidence="3">5.4.99.2</ecNumber>
    </recommendedName>
</protein>
<feature type="domain" description="Methylmalonyl-CoA mutase alpha/beta chain catalytic" evidence="7">
    <location>
        <begin position="139"/>
        <end position="465"/>
    </location>
</feature>
<dbReference type="GO" id="GO:0004494">
    <property type="term" value="F:methylmalonyl-CoA mutase activity"/>
    <property type="evidence" value="ECO:0007669"/>
    <property type="project" value="TreeGrafter"/>
</dbReference>
<accession>A0A942Z4G0</accession>
<proteinExistence type="inferred from homology"/>
<dbReference type="AlphaFoldDB" id="A0A942Z4G0"/>
<dbReference type="EMBL" id="JAGYPN010000001">
    <property type="protein sequence ID" value="MBS4222360.1"/>
    <property type="molecule type" value="Genomic_DNA"/>
</dbReference>
<keyword evidence="4" id="KW-0846">Cobalamin</keyword>
<comment type="caution">
    <text evidence="8">The sequence shown here is derived from an EMBL/GenBank/DDBJ whole genome shotgun (WGS) entry which is preliminary data.</text>
</comment>
<dbReference type="Pfam" id="PF01642">
    <property type="entry name" value="MM_CoA_mutase"/>
    <property type="match status" value="1"/>
</dbReference>
<dbReference type="InterPro" id="IPR006099">
    <property type="entry name" value="MeMalonylCoA_mutase_a/b_cat"/>
</dbReference>
<evidence type="ECO:0000256" key="3">
    <source>
        <dbReference type="ARBA" id="ARBA00012398"/>
    </source>
</evidence>
<comment type="cofactor">
    <cofactor evidence="1">
        <name>adenosylcob(III)alamin</name>
        <dbReference type="ChEBI" id="CHEBI:18408"/>
    </cofactor>
</comment>
<dbReference type="Gene3D" id="3.20.20.240">
    <property type="entry name" value="Methylmalonyl-CoA mutase"/>
    <property type="match status" value="1"/>
</dbReference>
<dbReference type="PROSITE" id="PS00544">
    <property type="entry name" value="METMALONYL_COA_MUTASE"/>
    <property type="match status" value="1"/>
</dbReference>